<proteinExistence type="inferred from homology"/>
<comment type="pathway">
    <text evidence="2">Purine metabolism; 3',5'-cyclic AMP degradation; AMP from 3',5'-cyclic AMP: step 1/1.</text>
</comment>
<evidence type="ECO:0000256" key="4">
    <source>
        <dbReference type="ARBA" id="ARBA00012276"/>
    </source>
</evidence>
<dbReference type="PROSITE" id="PS50112">
    <property type="entry name" value="PAS"/>
    <property type="match status" value="1"/>
</dbReference>
<comment type="similarity">
    <text evidence="3">Belongs to the cyclic nucleotide phosphodiesterase family. PDE8 subfamily.</text>
</comment>
<evidence type="ECO:0000256" key="10">
    <source>
        <dbReference type="PIRSR" id="PIRSR623088-3"/>
    </source>
</evidence>
<feature type="binding site" evidence="9">
    <location>
        <begin position="621"/>
        <end position="625"/>
    </location>
    <ligand>
        <name>AMP</name>
        <dbReference type="ChEBI" id="CHEBI:456215"/>
    </ligand>
</feature>
<name>A0AAW1ME24_POPJA</name>
<evidence type="ECO:0000256" key="9">
    <source>
        <dbReference type="PIRSR" id="PIRSR623088-2"/>
    </source>
</evidence>
<dbReference type="GO" id="GO:0007165">
    <property type="term" value="P:signal transduction"/>
    <property type="evidence" value="ECO:0007669"/>
    <property type="project" value="InterPro"/>
</dbReference>
<dbReference type="GO" id="GO:0046872">
    <property type="term" value="F:metal ion binding"/>
    <property type="evidence" value="ECO:0007669"/>
    <property type="project" value="UniProtKB-KW"/>
</dbReference>
<dbReference type="NCBIfam" id="TIGR00229">
    <property type="entry name" value="sensory_box"/>
    <property type="match status" value="1"/>
</dbReference>
<feature type="binding site" evidence="10">
    <location>
        <position position="788"/>
    </location>
    <ligand>
        <name>Zn(2+)</name>
        <dbReference type="ChEBI" id="CHEBI:29105"/>
        <label>1</label>
    </ligand>
</feature>
<dbReference type="Gene3D" id="1.10.1300.10">
    <property type="entry name" value="3'5'-cyclic nucleotide phosphodiesterase, catalytic domain"/>
    <property type="match status" value="1"/>
</dbReference>
<feature type="binding site" evidence="9">
    <location>
        <position position="788"/>
    </location>
    <ligand>
        <name>AMP</name>
        <dbReference type="ChEBI" id="CHEBI:456215"/>
    </ligand>
</feature>
<comment type="caution">
    <text evidence="14">The sequence shown here is derived from an EMBL/GenBank/DDBJ whole genome shotgun (WGS) entry which is preliminary data.</text>
</comment>
<keyword evidence="15" id="KW-1185">Reference proteome</keyword>
<dbReference type="InterPro" id="IPR057304">
    <property type="entry name" value="PDE8-like_REC_N"/>
</dbReference>
<dbReference type="PROSITE" id="PS51845">
    <property type="entry name" value="PDEASE_I_2"/>
    <property type="match status" value="1"/>
</dbReference>
<evidence type="ECO:0000256" key="7">
    <source>
        <dbReference type="ARBA" id="ARBA00023149"/>
    </source>
</evidence>
<gene>
    <name evidence="14" type="ORF">QE152_g7700</name>
</gene>
<dbReference type="SUPFAM" id="SSF109604">
    <property type="entry name" value="HD-domain/PDEase-like"/>
    <property type="match status" value="1"/>
</dbReference>
<feature type="binding site" evidence="9">
    <location>
        <position position="840"/>
    </location>
    <ligand>
        <name>AMP</name>
        <dbReference type="ChEBI" id="CHEBI:456215"/>
    </ligand>
</feature>
<feature type="compositionally biased region" description="Low complexity" evidence="11">
    <location>
        <begin position="109"/>
        <end position="119"/>
    </location>
</feature>
<dbReference type="InterPro" id="IPR003607">
    <property type="entry name" value="HD/PDEase_dom"/>
</dbReference>
<dbReference type="InterPro" id="IPR035965">
    <property type="entry name" value="PAS-like_dom_sf"/>
</dbReference>
<dbReference type="Pfam" id="PF00233">
    <property type="entry name" value="PDEase_I"/>
    <property type="match status" value="1"/>
</dbReference>
<evidence type="ECO:0000256" key="5">
    <source>
        <dbReference type="ARBA" id="ARBA00022723"/>
    </source>
</evidence>
<dbReference type="EC" id="3.1.4.53" evidence="4"/>
<feature type="binding site" evidence="10">
    <location>
        <position position="625"/>
    </location>
    <ligand>
        <name>Zn(2+)</name>
        <dbReference type="ChEBI" id="CHEBI:29105"/>
        <label>1</label>
    </ligand>
</feature>
<keyword evidence="5 10" id="KW-0479">Metal-binding</keyword>
<keyword evidence="7" id="KW-0114">cAMP</keyword>
<dbReference type="CDD" id="cd00130">
    <property type="entry name" value="PAS"/>
    <property type="match status" value="1"/>
</dbReference>
<dbReference type="Pfam" id="PF13426">
    <property type="entry name" value="PAS_9"/>
    <property type="match status" value="1"/>
</dbReference>
<protein>
    <recommendedName>
        <fullName evidence="4">3',5'-cyclic-AMP phosphodiesterase</fullName>
        <ecNumber evidence="4">3.1.4.53</ecNumber>
    </recommendedName>
</protein>
<reference evidence="14 15" key="1">
    <citation type="journal article" date="2024" name="BMC Genomics">
        <title>De novo assembly and annotation of Popillia japonica's genome with initial clues to its potential as an invasive pest.</title>
        <authorList>
            <person name="Cucini C."/>
            <person name="Boschi S."/>
            <person name="Funari R."/>
            <person name="Cardaioli E."/>
            <person name="Iannotti N."/>
            <person name="Marturano G."/>
            <person name="Paoli F."/>
            <person name="Bruttini M."/>
            <person name="Carapelli A."/>
            <person name="Frati F."/>
            <person name="Nardi F."/>
        </authorList>
    </citation>
    <scope>NUCLEOTIDE SEQUENCE [LARGE SCALE GENOMIC DNA]</scope>
    <source>
        <strain evidence="14">DMR45628</strain>
    </source>
</reference>
<dbReference type="EMBL" id="JASPKY010000057">
    <property type="protein sequence ID" value="KAK9744463.1"/>
    <property type="molecule type" value="Genomic_DNA"/>
</dbReference>
<dbReference type="PANTHER" id="PTHR11347">
    <property type="entry name" value="CYCLIC NUCLEOTIDE PHOSPHODIESTERASE"/>
    <property type="match status" value="1"/>
</dbReference>
<feature type="domain" description="PDEase" evidence="13">
    <location>
        <begin position="545"/>
        <end position="882"/>
    </location>
</feature>
<dbReference type="InterPro" id="IPR023088">
    <property type="entry name" value="PDEase"/>
</dbReference>
<dbReference type="InterPro" id="IPR036971">
    <property type="entry name" value="PDEase_catalytic_dom_sf"/>
</dbReference>
<dbReference type="GO" id="GO:0004115">
    <property type="term" value="F:3',5'-cyclic-AMP phosphodiesterase activity"/>
    <property type="evidence" value="ECO:0007669"/>
    <property type="project" value="UniProtKB-EC"/>
</dbReference>
<sequence>MANWPRCCGFLNLSGKKASRKASIYIKHVQELGHDENPTSAYTCVKNKLKERTGSEAMISNSVVVNEQQGVTDMVTDLPKVANNYENCNGSSTSNLEHDKDDEIVFRQSFKKNSSSKSNRSSERSAVDSFDSGRSPVPSILKNRRSPHNLKHDTLIPPVKSAIQVLLICGNLDPTFDSLKRASEKLSFAVTCTDSNNALEEFQSKSHDLIFIDTRSVKLDYDTICRSIRNTKGSQSVAIIAVAKRSDLERDEVIVPSLLDSGFNRCLIETTNVIQWTNELIQLKHGEVRLLGQQATTQALFAALDKCRDIIIITDDQTKMQYVNSAAESYFGYRYEELLGKTIHEQLTNDPTQTNVMSSKLSRGRMWTGPLTLRRKTLESVTVMCSGIPVNCGARSPTHFALVIDCGTIAIDLPRGSTTNLKRNSIDIRSVSSDYNRRTSIAKLSALPLEAPITKIIHLIIEAQGSAGGNNQLVATLDKVIEMLRCTELYSPQMKADNRVAPEESVATDLIGALISSNQPVTAFASRRSSNDSSVYRVASTKITSKMKMPTQIRDLLESGLDWDFDVIRLEDLSNKRPLLYLGMHIMLHFDIPGTLNIDERILYNFLMLIESKYHADNSYHNSSHAADVMQAVACYLERDRLKAIMDPLDEAVSLIAAACHDVDHPGRSSAFLSNCDNPLAVLYNDITVLENHHAALTFKLALGDDRVNIFKNLDRDTYKVVRQNIVDMILATEMTKHFEHLAKFVNVFSVKSSQQSIEHDETQGDYVPIALPENVLLVKRMMIKCADVSNPTRPLRHCVEWARRITEEYFQQTDEEKAKGLPVLMPMFDRTTCSIPKAQIGFVDFIINDMVEAWNGFIDFPELVTYMRQNYLKWKEYDEKGFTTLSDIKKLLMTGLSPSSSTTPTVTE</sequence>
<evidence type="ECO:0000259" key="13">
    <source>
        <dbReference type="PROSITE" id="PS51845"/>
    </source>
</evidence>
<feature type="active site" description="Proton donor" evidence="8">
    <location>
        <position position="621"/>
    </location>
</feature>
<feature type="domain" description="PAS" evidence="12">
    <location>
        <begin position="296"/>
        <end position="342"/>
    </location>
</feature>
<dbReference type="Gene3D" id="3.30.450.20">
    <property type="entry name" value="PAS domain"/>
    <property type="match status" value="1"/>
</dbReference>
<feature type="binding site" evidence="9">
    <location>
        <position position="662"/>
    </location>
    <ligand>
        <name>AMP</name>
        <dbReference type="ChEBI" id="CHEBI:456215"/>
    </ligand>
</feature>
<evidence type="ECO:0000313" key="14">
    <source>
        <dbReference type="EMBL" id="KAK9744463.1"/>
    </source>
</evidence>
<evidence type="ECO:0000313" key="15">
    <source>
        <dbReference type="Proteomes" id="UP001458880"/>
    </source>
</evidence>
<dbReference type="InterPro" id="IPR000014">
    <property type="entry name" value="PAS"/>
</dbReference>
<evidence type="ECO:0000256" key="2">
    <source>
        <dbReference type="ARBA" id="ARBA00004703"/>
    </source>
</evidence>
<keyword evidence="6" id="KW-0378">Hydrolase</keyword>
<accession>A0AAW1ME24</accession>
<dbReference type="Gene3D" id="3.40.50.2300">
    <property type="match status" value="1"/>
</dbReference>
<feature type="binding site" evidence="10">
    <location>
        <position position="662"/>
    </location>
    <ligand>
        <name>Zn(2+)</name>
        <dbReference type="ChEBI" id="CHEBI:29105"/>
        <label>1</label>
    </ligand>
</feature>
<comment type="cofactor">
    <cofactor evidence="1">
        <name>a divalent metal cation</name>
        <dbReference type="ChEBI" id="CHEBI:60240"/>
    </cofactor>
</comment>
<dbReference type="SMART" id="SM00471">
    <property type="entry name" value="HDc"/>
    <property type="match status" value="1"/>
</dbReference>
<dbReference type="SUPFAM" id="SSF55785">
    <property type="entry name" value="PYP-like sensor domain (PAS domain)"/>
    <property type="match status" value="1"/>
</dbReference>
<evidence type="ECO:0000256" key="6">
    <source>
        <dbReference type="ARBA" id="ARBA00022801"/>
    </source>
</evidence>
<dbReference type="PRINTS" id="PR00387">
    <property type="entry name" value="PDIESTERASE1"/>
</dbReference>
<organism evidence="14 15">
    <name type="scientific">Popillia japonica</name>
    <name type="common">Japanese beetle</name>
    <dbReference type="NCBI Taxonomy" id="7064"/>
    <lineage>
        <taxon>Eukaryota</taxon>
        <taxon>Metazoa</taxon>
        <taxon>Ecdysozoa</taxon>
        <taxon>Arthropoda</taxon>
        <taxon>Hexapoda</taxon>
        <taxon>Insecta</taxon>
        <taxon>Pterygota</taxon>
        <taxon>Neoptera</taxon>
        <taxon>Endopterygota</taxon>
        <taxon>Coleoptera</taxon>
        <taxon>Polyphaga</taxon>
        <taxon>Scarabaeiformia</taxon>
        <taxon>Scarabaeidae</taxon>
        <taxon>Rutelinae</taxon>
        <taxon>Popillia</taxon>
    </lineage>
</organism>
<dbReference type="AlphaFoldDB" id="A0AAW1ME24"/>
<evidence type="ECO:0000259" key="12">
    <source>
        <dbReference type="PROSITE" id="PS50112"/>
    </source>
</evidence>
<evidence type="ECO:0000256" key="3">
    <source>
        <dbReference type="ARBA" id="ARBA00006437"/>
    </source>
</evidence>
<dbReference type="SMART" id="SM00091">
    <property type="entry name" value="PAS"/>
    <property type="match status" value="1"/>
</dbReference>
<dbReference type="InterPro" id="IPR002073">
    <property type="entry name" value="PDEase_catalytic_dom"/>
</dbReference>
<evidence type="ECO:0000256" key="8">
    <source>
        <dbReference type="PIRSR" id="PIRSR623088-1"/>
    </source>
</evidence>
<evidence type="ECO:0000256" key="11">
    <source>
        <dbReference type="SAM" id="MobiDB-lite"/>
    </source>
</evidence>
<dbReference type="Pfam" id="PF23198">
    <property type="entry name" value="PDE8A_N"/>
    <property type="match status" value="1"/>
</dbReference>
<dbReference type="Proteomes" id="UP001458880">
    <property type="component" value="Unassembled WGS sequence"/>
</dbReference>
<feature type="binding site" evidence="10">
    <location>
        <position position="662"/>
    </location>
    <ligand>
        <name>Zn(2+)</name>
        <dbReference type="ChEBI" id="CHEBI:29105"/>
        <label>2</label>
    </ligand>
</feature>
<evidence type="ECO:0000256" key="1">
    <source>
        <dbReference type="ARBA" id="ARBA00001968"/>
    </source>
</evidence>
<feature type="binding site" evidence="10">
    <location>
        <position position="661"/>
    </location>
    <ligand>
        <name>Zn(2+)</name>
        <dbReference type="ChEBI" id="CHEBI:29105"/>
        <label>1</label>
    </ligand>
</feature>
<feature type="region of interest" description="Disordered" evidence="11">
    <location>
        <begin position="109"/>
        <end position="153"/>
    </location>
</feature>
<dbReference type="CDD" id="cd00077">
    <property type="entry name" value="HDc"/>
    <property type="match status" value="1"/>
</dbReference>